<accession>A0A820A9Q6</accession>
<feature type="repeat" description="TPR" evidence="3">
    <location>
        <begin position="526"/>
        <end position="559"/>
    </location>
</feature>
<evidence type="ECO:0000313" key="4">
    <source>
        <dbReference type="EMBL" id="CAF4180370.1"/>
    </source>
</evidence>
<dbReference type="Pfam" id="PF13176">
    <property type="entry name" value="TPR_7"/>
    <property type="match status" value="1"/>
</dbReference>
<evidence type="ECO:0000256" key="3">
    <source>
        <dbReference type="PROSITE-ProRule" id="PRU00339"/>
    </source>
</evidence>
<dbReference type="Gene3D" id="3.90.176.10">
    <property type="entry name" value="Toxin ADP-ribosyltransferase, Chain A, domain 1"/>
    <property type="match status" value="1"/>
</dbReference>
<dbReference type="InterPro" id="IPR011990">
    <property type="entry name" value="TPR-like_helical_dom_sf"/>
</dbReference>
<feature type="repeat" description="TPR" evidence="3">
    <location>
        <begin position="778"/>
        <end position="811"/>
    </location>
</feature>
<dbReference type="EMBL" id="CAJOBD010012447">
    <property type="protein sequence ID" value="CAF4180370.1"/>
    <property type="molecule type" value="Genomic_DNA"/>
</dbReference>
<feature type="repeat" description="TPR" evidence="3">
    <location>
        <begin position="610"/>
        <end position="643"/>
    </location>
</feature>
<feature type="repeat" description="TPR" evidence="3">
    <location>
        <begin position="652"/>
        <end position="685"/>
    </location>
</feature>
<reference evidence="4" key="1">
    <citation type="submission" date="2021-02" db="EMBL/GenBank/DDBJ databases">
        <authorList>
            <person name="Nowell W R."/>
        </authorList>
    </citation>
    <scope>NUCLEOTIDE SEQUENCE</scope>
</reference>
<organism evidence="4 5">
    <name type="scientific">Rotaria sordida</name>
    <dbReference type="NCBI Taxonomy" id="392033"/>
    <lineage>
        <taxon>Eukaryota</taxon>
        <taxon>Metazoa</taxon>
        <taxon>Spiralia</taxon>
        <taxon>Gnathifera</taxon>
        <taxon>Rotifera</taxon>
        <taxon>Eurotatoria</taxon>
        <taxon>Bdelloidea</taxon>
        <taxon>Philodinida</taxon>
        <taxon>Philodinidae</taxon>
        <taxon>Rotaria</taxon>
    </lineage>
</organism>
<sequence length="857" mass="97877">MATINSSAVLPERMRPILENCLLIWLDADFDELKNDYKQSMQQLRNVIATIITFTDADQCVDYLSDVKDEKVLMIVSGSLGQHVIPEIQACPQLNSVYVFCDNQSIHEQWARKISKIKGICTQIEPLCKALEIDHKHCDRSMISMSFRGIDPLFMYTQLLKEAFLEIEDDDATSIKELVDYCRLHNAASPTTLEILEREYRHHPPSWWYTGPFFIYSMLNHGLRLMNVDVIMRMGFFIRHLHKHIEKLHREQQSDEPTNRPFTVFRGQGLPMEDFDKMKQTKGGLMSFNNFLSTSRQRDISLGFARQSLGNTNSVAILFTMNIDPMICVQSKIPYADVEGVGYYDNQEEEVLFATHTIFRINHIKRIEDKDTDHLWQVNLTLTGDDDNELNMLTSHIREEIESQQRGWFRLGVILIKLGEAAKAEHLYKMLLETASSDKQISDYNHMLGWLYDAMGKYPKALIFYEKSLQIKENTTPPNHPDLATSYNNIGMVYNNMGEYSKALSSYERSLEIQKTALPPNHPDLASSYNNISVVYYGMGEYSKALSSYERSFEIQKIALPPNHPDLGASYENIGMVYHNMGEYSKALSSHERSLEIRKIALPPNHPGLASSYNNIGMVYNNMGEYSKALSLHERSLEIQKITLSPNHPDLASSYSNIGMVYDNMGEYSKALSLYERSLEIQKIALSPNHPDLATSYSNIGSVYDKMGEYSKALSSHERSLEIRKIALPPNHPDLASSYNNIGMVYNNMGEYSKALSSYERSLEIRKIALPPNHPDLATAYNNIGNVYNNMSEYSKALSSHERSLEIRKIALPPNHPDLATSYNNIGNVYNNMSEYSKALSSYERSLEIRKTALPPN</sequence>
<feature type="non-terminal residue" evidence="4">
    <location>
        <position position="857"/>
    </location>
</feature>
<dbReference type="PROSITE" id="PS50005">
    <property type="entry name" value="TPR"/>
    <property type="match status" value="10"/>
</dbReference>
<comment type="caution">
    <text evidence="4">The sequence shown here is derived from an EMBL/GenBank/DDBJ whole genome shotgun (WGS) entry which is preliminary data.</text>
</comment>
<dbReference type="SMART" id="SM00028">
    <property type="entry name" value="TPR"/>
    <property type="match status" value="11"/>
</dbReference>
<dbReference type="Gene3D" id="1.25.40.10">
    <property type="entry name" value="Tetratricopeptide repeat domain"/>
    <property type="match status" value="4"/>
</dbReference>
<gene>
    <name evidence="4" type="ORF">JBS370_LOCUS35478</name>
</gene>
<dbReference type="SUPFAM" id="SSF56399">
    <property type="entry name" value="ADP-ribosylation"/>
    <property type="match status" value="1"/>
</dbReference>
<keyword evidence="1" id="KW-0677">Repeat</keyword>
<dbReference type="Pfam" id="PF00515">
    <property type="entry name" value="TPR_1"/>
    <property type="match status" value="1"/>
</dbReference>
<dbReference type="PANTHER" id="PTHR45641">
    <property type="entry name" value="TETRATRICOPEPTIDE REPEAT PROTEIN (AFU_ORTHOLOGUE AFUA_6G03870)"/>
    <property type="match status" value="1"/>
</dbReference>
<dbReference type="AlphaFoldDB" id="A0A820A9Q6"/>
<feature type="repeat" description="TPR" evidence="3">
    <location>
        <begin position="484"/>
        <end position="517"/>
    </location>
</feature>
<dbReference type="Pfam" id="PF13424">
    <property type="entry name" value="TPR_12"/>
    <property type="match status" value="4"/>
</dbReference>
<feature type="repeat" description="TPR" evidence="3">
    <location>
        <begin position="694"/>
        <end position="727"/>
    </location>
</feature>
<dbReference type="PANTHER" id="PTHR45641:SF1">
    <property type="entry name" value="AAA+ ATPASE DOMAIN-CONTAINING PROTEIN"/>
    <property type="match status" value="1"/>
</dbReference>
<keyword evidence="2 3" id="KW-0802">TPR repeat</keyword>
<feature type="repeat" description="TPR" evidence="3">
    <location>
        <begin position="568"/>
        <end position="601"/>
    </location>
</feature>
<feature type="repeat" description="TPR" evidence="3">
    <location>
        <begin position="736"/>
        <end position="769"/>
    </location>
</feature>
<proteinExistence type="predicted"/>
<dbReference type="Proteomes" id="UP000663836">
    <property type="component" value="Unassembled WGS sequence"/>
</dbReference>
<dbReference type="PROSITE" id="PS50293">
    <property type="entry name" value="TPR_REGION"/>
    <property type="match status" value="7"/>
</dbReference>
<dbReference type="SUPFAM" id="SSF48452">
    <property type="entry name" value="TPR-like"/>
    <property type="match status" value="2"/>
</dbReference>
<feature type="repeat" description="TPR" evidence="3">
    <location>
        <begin position="820"/>
        <end position="853"/>
    </location>
</feature>
<evidence type="ECO:0000256" key="2">
    <source>
        <dbReference type="ARBA" id="ARBA00022803"/>
    </source>
</evidence>
<dbReference type="Pfam" id="PF13374">
    <property type="entry name" value="TPR_10"/>
    <property type="match status" value="1"/>
</dbReference>
<feature type="repeat" description="TPR" evidence="3">
    <location>
        <begin position="442"/>
        <end position="475"/>
    </location>
</feature>
<evidence type="ECO:0000313" key="5">
    <source>
        <dbReference type="Proteomes" id="UP000663836"/>
    </source>
</evidence>
<dbReference type="PRINTS" id="PR00381">
    <property type="entry name" value="KINESINLIGHT"/>
</dbReference>
<name>A0A820A9Q6_9BILA</name>
<evidence type="ECO:0000256" key="1">
    <source>
        <dbReference type="ARBA" id="ARBA00022737"/>
    </source>
</evidence>
<protein>
    <submittedName>
        <fullName evidence="4">Uncharacterized protein</fullName>
    </submittedName>
</protein>
<dbReference type="InterPro" id="IPR019734">
    <property type="entry name" value="TPR_rpt"/>
</dbReference>